<evidence type="ECO:0000256" key="1">
    <source>
        <dbReference type="SAM" id="Coils"/>
    </source>
</evidence>
<evidence type="ECO:0000313" key="3">
    <source>
        <dbReference type="Proteomes" id="UP000559598"/>
    </source>
</evidence>
<organism evidence="2 3">
    <name type="scientific">Anoxybacteroides voinovskiense</name>
    <dbReference type="NCBI Taxonomy" id="230470"/>
    <lineage>
        <taxon>Bacteria</taxon>
        <taxon>Bacillati</taxon>
        <taxon>Bacillota</taxon>
        <taxon>Bacilli</taxon>
        <taxon>Bacillales</taxon>
        <taxon>Anoxybacillaceae</taxon>
        <taxon>Anoxybacteroides</taxon>
    </lineage>
</organism>
<proteinExistence type="predicted"/>
<dbReference type="RefSeq" id="WP_183183712.1">
    <property type="nucleotide sequence ID" value="NZ_BMNP01000004.1"/>
</dbReference>
<sequence length="228" mass="26162">MKRKWLLVGTFLVTVISGCTNKTNDDAQINALKTKVEEQQKVIHQLKQENEKLTKKISEQQMNKDVLHIALDVVAALQAKDMSKVATYVHPEKGVRFSPYGHVNIDSDVVFKKNELPSLMESDRIYHFGTFDGSGQAIDMTFRDYFQKFVYDVDFASPHMIGNNVVIGKGNTLENIHDVYPNAVFVEFHFTGFDKQANGMDWRSLRLVFEKQGDTWYLVGIVHDQWTI</sequence>
<dbReference type="PROSITE" id="PS51257">
    <property type="entry name" value="PROKAR_LIPOPROTEIN"/>
    <property type="match status" value="1"/>
</dbReference>
<dbReference type="AlphaFoldDB" id="A0A840DTK1"/>
<name>A0A840DTK1_9BACL</name>
<feature type="coiled-coil region" evidence="1">
    <location>
        <begin position="29"/>
        <end position="63"/>
    </location>
</feature>
<reference evidence="2 3" key="1">
    <citation type="submission" date="2020-08" db="EMBL/GenBank/DDBJ databases">
        <title>Genomic Encyclopedia of Type Strains, Phase IV (KMG-IV): sequencing the most valuable type-strain genomes for metagenomic binning, comparative biology and taxonomic classification.</title>
        <authorList>
            <person name="Goeker M."/>
        </authorList>
    </citation>
    <scope>NUCLEOTIDE SEQUENCE [LARGE SCALE GENOMIC DNA]</scope>
    <source>
        <strain evidence="2 3">DSM 17075</strain>
    </source>
</reference>
<gene>
    <name evidence="2" type="ORF">GGR02_001110</name>
</gene>
<evidence type="ECO:0008006" key="4">
    <source>
        <dbReference type="Google" id="ProtNLM"/>
    </source>
</evidence>
<accession>A0A840DTK1</accession>
<keyword evidence="1" id="KW-0175">Coiled coil</keyword>
<protein>
    <recommendedName>
        <fullName evidence="4">Lipoprotein</fullName>
    </recommendedName>
</protein>
<dbReference type="Proteomes" id="UP000559598">
    <property type="component" value="Unassembled WGS sequence"/>
</dbReference>
<dbReference type="EMBL" id="JACIDE010000006">
    <property type="protein sequence ID" value="MBB4073348.1"/>
    <property type="molecule type" value="Genomic_DNA"/>
</dbReference>
<comment type="caution">
    <text evidence="2">The sequence shown here is derived from an EMBL/GenBank/DDBJ whole genome shotgun (WGS) entry which is preliminary data.</text>
</comment>
<evidence type="ECO:0000313" key="2">
    <source>
        <dbReference type="EMBL" id="MBB4073348.1"/>
    </source>
</evidence>
<keyword evidence="3" id="KW-1185">Reference proteome</keyword>